<name>A0A2N9FIK4_FAGSY</name>
<accession>A0A2N9FIK4</accession>
<evidence type="ECO:0000313" key="2">
    <source>
        <dbReference type="EMBL" id="SPD27023.1"/>
    </source>
</evidence>
<organism evidence="1">
    <name type="scientific">Fagus sylvatica</name>
    <name type="common">Beechnut</name>
    <dbReference type="NCBI Taxonomy" id="28930"/>
    <lineage>
        <taxon>Eukaryota</taxon>
        <taxon>Viridiplantae</taxon>
        <taxon>Streptophyta</taxon>
        <taxon>Embryophyta</taxon>
        <taxon>Tracheophyta</taxon>
        <taxon>Spermatophyta</taxon>
        <taxon>Magnoliopsida</taxon>
        <taxon>eudicotyledons</taxon>
        <taxon>Gunneridae</taxon>
        <taxon>Pentapetalae</taxon>
        <taxon>rosids</taxon>
        <taxon>fabids</taxon>
        <taxon>Fagales</taxon>
        <taxon>Fagaceae</taxon>
        <taxon>Fagus</taxon>
    </lineage>
</organism>
<dbReference type="EMBL" id="OIVN01006176">
    <property type="protein sequence ID" value="SPD27023.1"/>
    <property type="molecule type" value="Genomic_DNA"/>
</dbReference>
<sequence length="80" mass="8807">MSLTPHLLKATTSTACAAPRLIFPPKRFSSHLFTSPAFALRLPRLSPLTARVFSTFQVAMGDAPDAGMDAVQRRLMFEDE</sequence>
<gene>
    <name evidence="1" type="ORF">FSB_LOCUS18529</name>
    <name evidence="2" type="ORF">FSB_LOCUS54905</name>
</gene>
<dbReference type="EMBL" id="OIVN01001166">
    <property type="protein sequence ID" value="SPC90647.1"/>
    <property type="molecule type" value="Genomic_DNA"/>
</dbReference>
<dbReference type="AlphaFoldDB" id="A0A2N9FIK4"/>
<reference evidence="1" key="1">
    <citation type="submission" date="2018-02" db="EMBL/GenBank/DDBJ databases">
        <authorList>
            <person name="Cohen D.B."/>
            <person name="Kent A.D."/>
        </authorList>
    </citation>
    <scope>NUCLEOTIDE SEQUENCE</scope>
</reference>
<evidence type="ECO:0000313" key="1">
    <source>
        <dbReference type="EMBL" id="SPC90647.1"/>
    </source>
</evidence>
<proteinExistence type="predicted"/>
<protein>
    <submittedName>
        <fullName evidence="1">Uncharacterized protein</fullName>
    </submittedName>
</protein>